<dbReference type="GO" id="GO:0006310">
    <property type="term" value="P:DNA recombination"/>
    <property type="evidence" value="ECO:0007669"/>
    <property type="project" value="UniProtKB-KW"/>
</dbReference>
<dbReference type="RefSeq" id="WP_042691976.1">
    <property type="nucleotide sequence ID" value="NZ_CP007264.1"/>
</dbReference>
<dbReference type="Proteomes" id="UP000019434">
    <property type="component" value="Chromosome"/>
</dbReference>
<dbReference type="InterPro" id="IPR051399">
    <property type="entry name" value="RNA-guided_DNA_endo/Transpos"/>
</dbReference>
<evidence type="ECO:0000256" key="2">
    <source>
        <dbReference type="ARBA" id="ARBA00011044"/>
    </source>
</evidence>
<evidence type="ECO:0000256" key="3">
    <source>
        <dbReference type="ARBA" id="ARBA00022578"/>
    </source>
</evidence>
<evidence type="ECO:0000256" key="4">
    <source>
        <dbReference type="ARBA" id="ARBA00023125"/>
    </source>
</evidence>
<evidence type="ECO:0000313" key="9">
    <source>
        <dbReference type="Proteomes" id="UP000019434"/>
    </source>
</evidence>
<dbReference type="InterPro" id="IPR010095">
    <property type="entry name" value="Cas12f1-like_TNB"/>
</dbReference>
<dbReference type="GO" id="GO:0032196">
    <property type="term" value="P:transposition"/>
    <property type="evidence" value="ECO:0007669"/>
    <property type="project" value="UniProtKB-KW"/>
</dbReference>
<protein>
    <submittedName>
        <fullName evidence="8">Transposase</fullName>
    </submittedName>
</protein>
<dbReference type="InterPro" id="IPR001959">
    <property type="entry name" value="Transposase"/>
</dbReference>
<dbReference type="Pfam" id="PF07282">
    <property type="entry name" value="Cas12f1-like_TNB"/>
    <property type="match status" value="1"/>
</dbReference>
<comment type="similarity">
    <text evidence="2">In the N-terminal section; belongs to the transposase 2 family.</text>
</comment>
<dbReference type="KEGG" id="tnu:BD01_1763"/>
<evidence type="ECO:0000259" key="6">
    <source>
        <dbReference type="Pfam" id="PF01385"/>
    </source>
</evidence>
<dbReference type="EMBL" id="CP007264">
    <property type="protein sequence ID" value="AHL23366.1"/>
    <property type="molecule type" value="Genomic_DNA"/>
</dbReference>
<dbReference type="eggNOG" id="arCOG00683">
    <property type="taxonomic scope" value="Archaea"/>
</dbReference>
<feature type="domain" description="Cas12f1-like TNB" evidence="7">
    <location>
        <begin position="318"/>
        <end position="384"/>
    </location>
</feature>
<dbReference type="PANTHER" id="PTHR30405">
    <property type="entry name" value="TRANSPOSASE"/>
    <property type="match status" value="1"/>
</dbReference>
<dbReference type="Pfam" id="PF01385">
    <property type="entry name" value="OrfB_IS605"/>
    <property type="match status" value="1"/>
</dbReference>
<proteinExistence type="inferred from homology"/>
<organism evidence="8 9">
    <name type="scientific">Thermococcus nautili</name>
    <dbReference type="NCBI Taxonomy" id="195522"/>
    <lineage>
        <taxon>Archaea</taxon>
        <taxon>Methanobacteriati</taxon>
        <taxon>Methanobacteriota</taxon>
        <taxon>Thermococci</taxon>
        <taxon>Thermococcales</taxon>
        <taxon>Thermococcaceae</taxon>
        <taxon>Thermococcus</taxon>
    </lineage>
</organism>
<evidence type="ECO:0000313" key="8">
    <source>
        <dbReference type="EMBL" id="AHL23366.1"/>
    </source>
</evidence>
<dbReference type="GO" id="GO:0003677">
    <property type="term" value="F:DNA binding"/>
    <property type="evidence" value="ECO:0007669"/>
    <property type="project" value="UniProtKB-KW"/>
</dbReference>
<keyword evidence="4" id="KW-0238">DNA-binding</keyword>
<feature type="domain" description="Probable transposase IS891/IS1136/IS1341" evidence="6">
    <location>
        <begin position="181"/>
        <end position="298"/>
    </location>
</feature>
<dbReference type="NCBIfam" id="TIGR01766">
    <property type="entry name" value="IS200/IS605 family accessory protein TnpB-like domain"/>
    <property type="match status" value="1"/>
</dbReference>
<keyword evidence="5" id="KW-0233">DNA recombination</keyword>
<dbReference type="GeneID" id="24958103"/>
<name>W8P3L2_9EURY</name>
<keyword evidence="3" id="KW-0815">Transposition</keyword>
<gene>
    <name evidence="8" type="ORF">BD01_1763</name>
</gene>
<dbReference type="HOGENOM" id="CLU_040997_0_0_2"/>
<dbReference type="OrthoDB" id="295419at2157"/>
<reference evidence="8 9" key="1">
    <citation type="submission" date="2014-02" db="EMBL/GenBank/DDBJ databases">
        <title>Genome Sequence of an Hyperthermophilic Archaeon, Thermococcus nautili 30-1, producing viral vesicles.</title>
        <authorList>
            <person name="Oberto J."/>
            <person name="Gaudin M."/>
            <person name="Cossu M."/>
            <person name="Gorlas A."/>
            <person name="Slesarev A."/>
            <person name="Marguet E."/>
            <person name="Forterre P."/>
        </authorList>
    </citation>
    <scope>NUCLEOTIDE SEQUENCE [LARGE SCALE GENOMIC DNA]</scope>
    <source>
        <strain evidence="8 9">30-1</strain>
    </source>
</reference>
<evidence type="ECO:0000256" key="1">
    <source>
        <dbReference type="ARBA" id="ARBA00008761"/>
    </source>
</evidence>
<dbReference type="PANTHER" id="PTHR30405:SF21">
    <property type="entry name" value="TRANSPOSASE-RELATED"/>
    <property type="match status" value="1"/>
</dbReference>
<dbReference type="STRING" id="195522.BD01_1763"/>
<evidence type="ECO:0000259" key="7">
    <source>
        <dbReference type="Pfam" id="PF07282"/>
    </source>
</evidence>
<sequence>MKRTVTVKLQPSKEQEKTLNQLADTGAKVWNRVNYLRRQQFFEDKIVDFNSTEKTVYEEFKREIGSATVQQIARKNAESWRSFFSLLRKKRNGELPSWLKPKPPNYLKEDGRRKPLIVLRNDQYKIEGNKLILKGLGKFKRLDIQFKGRIHLKGKQGRLEITYDPVRRKWYAHISLTVEEKLEGEEWVSVPRHPKGSLSAGIDLGVNNLMAVYVENGESFLVNGRLLKSIDFYWRRKIADYQSKLNKSGAKTSRKLKKMHGNAKLQAKHYINTAVRQTVKKLYDLGVSKIVIGYPKGIARNSDRGKKQNFLLSHVWRFNYVIKRLTEVAEEYGIQVELVNEAFTSKLCPVCGRPHEEARFVRGLFKCPATGLVFNADLVGAFNILKKAVNTITPNPSGLYAQRRGNWPKARPEGFEEPVPTGSLMRTPQTFLSMARG</sequence>
<accession>W8P3L2</accession>
<comment type="similarity">
    <text evidence="1">In the C-terminal section; belongs to the transposase 35 family.</text>
</comment>
<dbReference type="NCBIfam" id="NF040570">
    <property type="entry name" value="guided_TnpB"/>
    <property type="match status" value="1"/>
</dbReference>
<keyword evidence="9" id="KW-1185">Reference proteome</keyword>
<evidence type="ECO:0000256" key="5">
    <source>
        <dbReference type="ARBA" id="ARBA00023172"/>
    </source>
</evidence>
<dbReference type="AlphaFoldDB" id="W8P3L2"/>